<comment type="caution">
    <text evidence="1">The sequence shown here is derived from an EMBL/GenBank/DDBJ whole genome shotgun (WGS) entry which is preliminary data.</text>
</comment>
<dbReference type="RefSeq" id="WP_270044976.1">
    <property type="nucleotide sequence ID" value="NZ_JAPDOD010000051.1"/>
</dbReference>
<accession>A0A9X3MZG9</accession>
<dbReference type="SUPFAM" id="SSF89372">
    <property type="entry name" value="Fucose-specific lectin"/>
    <property type="match status" value="1"/>
</dbReference>
<proteinExistence type="predicted"/>
<evidence type="ECO:0000313" key="1">
    <source>
        <dbReference type="EMBL" id="MDA0165714.1"/>
    </source>
</evidence>
<dbReference type="Proteomes" id="UP001149140">
    <property type="component" value="Unassembled WGS sequence"/>
</dbReference>
<name>A0A9X3MZG9_9ACTN</name>
<organism evidence="1 2">
    <name type="scientific">Solirubrobacter ginsenosidimutans</name>
    <dbReference type="NCBI Taxonomy" id="490573"/>
    <lineage>
        <taxon>Bacteria</taxon>
        <taxon>Bacillati</taxon>
        <taxon>Actinomycetota</taxon>
        <taxon>Thermoleophilia</taxon>
        <taxon>Solirubrobacterales</taxon>
        <taxon>Solirubrobacteraceae</taxon>
        <taxon>Solirubrobacter</taxon>
    </lineage>
</organism>
<evidence type="ECO:0000313" key="2">
    <source>
        <dbReference type="Proteomes" id="UP001149140"/>
    </source>
</evidence>
<dbReference type="EMBL" id="JAPDOD010000051">
    <property type="protein sequence ID" value="MDA0165714.1"/>
    <property type="molecule type" value="Genomic_DNA"/>
</dbReference>
<keyword evidence="2" id="KW-1185">Reference proteome</keyword>
<protein>
    <submittedName>
        <fullName evidence="1">Uncharacterized protein</fullName>
    </submittedName>
</protein>
<sequence>MLSRPLPLLVLLALLVLSGRAWGSEAPPLRLGGGSSCLAATGVPGELVTLGERDEAQLMQAAVAGFTRGERVPLMAGRSCPAVAARPNGAAVAAAVDADGYLMVVVRDPGGSWSEAQNLGSFDGEPTVSVSDRGDGLVAWWAGDGTGARRLQVARRSPSGGFGAAEALGAATEYAYALSAGFSGDGEAFVLWATADRARVPVQVPVQIATAAPGAPFTSTSLGTIAWRGRAALSVAPDGRALVALPAKGALLVAERAPGAPFGAPVPLTTAVDPVAYQVEVASDSGGRAAIGWTGNSDGSLRMATRTAPGAFGAPVAVDPPRPYTGDPFYASEWVALLGDVGPGFFGDAQDLALTPDGRVVFTREYRRTLGGIPTRSVRTATMALAGGAAQTTLAGGAFADIRNPLALVLADGRPAVVWAEDLPDVDFRLHLAADGAAPGPQPPSPAVHLRAAADALTPDGDVNLAVTCSGPCFVRAHVLVTDAAGEGALLLDRAGRGRLNIIGGQRAATLGRPGPVRVRISYGAPNALKLRQRTVRLNLDLRAAPPDPRVVGLRAVRRGDRIRVSWHTNRRPLRTVFWVTGAARPGAAVEPLSVHKVERDGQRAFAVTLTHADAIRYVSLRAQHAYTGHDAKRIELRVP</sequence>
<dbReference type="AlphaFoldDB" id="A0A9X3MZG9"/>
<reference evidence="1" key="1">
    <citation type="submission" date="2022-10" db="EMBL/GenBank/DDBJ databases">
        <title>The WGS of Solirubrobacter ginsenosidimutans DSM 21036.</title>
        <authorList>
            <person name="Jiang Z."/>
        </authorList>
    </citation>
    <scope>NUCLEOTIDE SEQUENCE</scope>
    <source>
        <strain evidence="1">DSM 21036</strain>
    </source>
</reference>
<gene>
    <name evidence="1" type="ORF">OM076_35935</name>
</gene>